<organism evidence="2">
    <name type="scientific">Entomoneis paludosa</name>
    <dbReference type="NCBI Taxonomy" id="265537"/>
    <lineage>
        <taxon>Eukaryota</taxon>
        <taxon>Sar</taxon>
        <taxon>Stramenopiles</taxon>
        <taxon>Ochrophyta</taxon>
        <taxon>Bacillariophyta</taxon>
        <taxon>Bacillariophyceae</taxon>
        <taxon>Bacillariophycidae</taxon>
        <taxon>Entomoneidaceae</taxon>
        <taxon>Entomoneis</taxon>
    </lineage>
</organism>
<dbReference type="InterPro" id="IPR016007">
    <property type="entry name" value="Alpha_rhamnosid"/>
</dbReference>
<name>A0A7S3DXN1_9STRA</name>
<gene>
    <name evidence="2" type="ORF">APAL1065_LOCUS27443</name>
</gene>
<sequence length="409" mass="46080">MIRSVYKGEKFSYSGTNIEGLGQNLGLFSRIAKGEDRCSVLRSWLGSAGGAKDRSWPGNEEAAFHEKLNDKDRDAMIANGDLNKVGNGKYKPRWKLRYAVNSGILDVKYTFKTLSDMGFHDIGLSKASGLQFPSFGYMMSFNATTLWETWWRSEDLYSRNHPMFGAIGEWLPGSVAGISLHPSTVGGQELIFWPRIPMNRLVVDYASAIQGTKRGDAAIAWKFVNTDQGDGTSATVLIRVLVPPSTKANLRLPPSATKVTMKVAEEFPDLYTAKEQADAKCEQKRRTGKYGFPYHYSYDLHKEEWTKVMVPSKIGTPCESYLWELDKLDENTEGGISWSSFDYEPMVLHKTITQSPLQAGLFEIEIQDWKFEDPLPDLPGYTNYEGDMGPYCEDPSEFVWDVNDAVHMM</sequence>
<dbReference type="PANTHER" id="PTHR33307">
    <property type="entry name" value="ALPHA-RHAMNOSIDASE (EUROFUNG)"/>
    <property type="match status" value="1"/>
</dbReference>
<dbReference type="AlphaFoldDB" id="A0A7S3DXN1"/>
<dbReference type="Pfam" id="PF17389">
    <property type="entry name" value="Bac_rhamnosid6H"/>
    <property type="match status" value="1"/>
</dbReference>
<evidence type="ECO:0000259" key="1">
    <source>
        <dbReference type="Pfam" id="PF17389"/>
    </source>
</evidence>
<dbReference type="InterPro" id="IPR035396">
    <property type="entry name" value="Bac_rhamnosid6H"/>
</dbReference>
<dbReference type="GO" id="GO:0005975">
    <property type="term" value="P:carbohydrate metabolic process"/>
    <property type="evidence" value="ECO:0007669"/>
    <property type="project" value="InterPro"/>
</dbReference>
<feature type="domain" description="Alpha-L-rhamnosidase six-hairpin glycosidase" evidence="1">
    <location>
        <begin position="98"/>
        <end position="173"/>
    </location>
</feature>
<protein>
    <recommendedName>
        <fullName evidence="1">Alpha-L-rhamnosidase six-hairpin glycosidase domain-containing protein</fullName>
    </recommendedName>
</protein>
<dbReference type="InterPro" id="IPR012341">
    <property type="entry name" value="6hp_glycosidase-like_sf"/>
</dbReference>
<reference evidence="2" key="1">
    <citation type="submission" date="2021-01" db="EMBL/GenBank/DDBJ databases">
        <authorList>
            <person name="Corre E."/>
            <person name="Pelletier E."/>
            <person name="Niang G."/>
            <person name="Scheremetjew M."/>
            <person name="Finn R."/>
            <person name="Kale V."/>
            <person name="Holt S."/>
            <person name="Cochrane G."/>
            <person name="Meng A."/>
            <person name="Brown T."/>
            <person name="Cohen L."/>
        </authorList>
    </citation>
    <scope>NUCLEOTIDE SEQUENCE</scope>
    <source>
        <strain evidence="2">CCMP125</strain>
    </source>
</reference>
<dbReference type="PANTHER" id="PTHR33307:SF11">
    <property type="entry name" value="ALPHA-L-RHAMNOSIDASE"/>
    <property type="match status" value="1"/>
</dbReference>
<dbReference type="EMBL" id="HBHT01040877">
    <property type="protein sequence ID" value="CAD9995331.1"/>
    <property type="molecule type" value="Transcribed_RNA"/>
</dbReference>
<proteinExistence type="predicted"/>
<dbReference type="Gene3D" id="1.50.10.10">
    <property type="match status" value="1"/>
</dbReference>
<accession>A0A7S3DXN1</accession>
<evidence type="ECO:0000313" key="2">
    <source>
        <dbReference type="EMBL" id="CAD9995331.1"/>
    </source>
</evidence>